<sequence>MDKNKYYVSVQAGTIMANQGDAAYEFEIEATPEEIVKLQELFEDQYYIENDNFLRTHAAGVPYHHDASNDAYDMGMHDIYSLIYELGTPETKKHIESMQIL</sequence>
<organism evidence="1 2">
    <name type="scientific">Paenibacillus naphthalenovorans</name>
    <dbReference type="NCBI Taxonomy" id="162209"/>
    <lineage>
        <taxon>Bacteria</taxon>
        <taxon>Bacillati</taxon>
        <taxon>Bacillota</taxon>
        <taxon>Bacilli</taxon>
        <taxon>Bacillales</taxon>
        <taxon>Paenibacillaceae</taxon>
        <taxon>Paenibacillus</taxon>
    </lineage>
</organism>
<evidence type="ECO:0000313" key="1">
    <source>
        <dbReference type="EMBL" id="ALS23880.1"/>
    </source>
</evidence>
<dbReference type="KEGG" id="pnp:IJ22_35420"/>
<accession>A0A0U2UCC5</accession>
<dbReference type="PATRIC" id="fig|162209.4.peg.3765"/>
<dbReference type="EMBL" id="CP013652">
    <property type="protein sequence ID" value="ALS23880.1"/>
    <property type="molecule type" value="Genomic_DNA"/>
</dbReference>
<reference evidence="1 2" key="2">
    <citation type="journal article" date="2016" name="Genome Announc.">
        <title>Complete Genome Sequences of Two Interactive Moderate Thermophiles, Paenibacillus napthalenovorans 32O-Y and Paenibacillus sp. 32O-W.</title>
        <authorList>
            <person name="Butler R.R.III."/>
            <person name="Wang J."/>
            <person name="Stark B.C."/>
            <person name="Pombert J.F."/>
        </authorList>
    </citation>
    <scope>NUCLEOTIDE SEQUENCE [LARGE SCALE GENOMIC DNA]</scope>
    <source>
        <strain evidence="1 2">32O-Y</strain>
    </source>
</reference>
<dbReference type="RefSeq" id="WP_062409701.1">
    <property type="nucleotide sequence ID" value="NZ_CP013652.1"/>
</dbReference>
<gene>
    <name evidence="1" type="ORF">IJ22_35420</name>
</gene>
<evidence type="ECO:0008006" key="3">
    <source>
        <dbReference type="Google" id="ProtNLM"/>
    </source>
</evidence>
<dbReference type="Proteomes" id="UP000061660">
    <property type="component" value="Chromosome"/>
</dbReference>
<proteinExistence type="predicted"/>
<name>A0A0U2UCC5_9BACL</name>
<protein>
    <recommendedName>
        <fullName evidence="3">Hydrolase</fullName>
    </recommendedName>
</protein>
<dbReference type="AlphaFoldDB" id="A0A0U2UCC5"/>
<dbReference type="OrthoDB" id="2706506at2"/>
<dbReference type="STRING" id="162209.IJ22_35420"/>
<keyword evidence="2" id="KW-1185">Reference proteome</keyword>
<reference evidence="2" key="1">
    <citation type="submission" date="2015-12" db="EMBL/GenBank/DDBJ databases">
        <title>Complete genome sequences of two moderately thermophilic Paenibacillus species.</title>
        <authorList>
            <person name="Butler R.III."/>
            <person name="Wang J."/>
            <person name="Stark B.C."/>
            <person name="Pombert J.-F."/>
        </authorList>
    </citation>
    <scope>NUCLEOTIDE SEQUENCE [LARGE SCALE GENOMIC DNA]</scope>
    <source>
        <strain evidence="2">32O-Y</strain>
    </source>
</reference>
<evidence type="ECO:0000313" key="2">
    <source>
        <dbReference type="Proteomes" id="UP000061660"/>
    </source>
</evidence>